<reference evidence="1" key="1">
    <citation type="submission" date="2014-11" db="EMBL/GenBank/DDBJ databases">
        <authorList>
            <person name="Amaro Gonzalez C."/>
        </authorList>
    </citation>
    <scope>NUCLEOTIDE SEQUENCE</scope>
</reference>
<accession>A0A0E9T759</accession>
<organism evidence="1">
    <name type="scientific">Anguilla anguilla</name>
    <name type="common">European freshwater eel</name>
    <name type="synonym">Muraena anguilla</name>
    <dbReference type="NCBI Taxonomy" id="7936"/>
    <lineage>
        <taxon>Eukaryota</taxon>
        <taxon>Metazoa</taxon>
        <taxon>Chordata</taxon>
        <taxon>Craniata</taxon>
        <taxon>Vertebrata</taxon>
        <taxon>Euteleostomi</taxon>
        <taxon>Actinopterygii</taxon>
        <taxon>Neopterygii</taxon>
        <taxon>Teleostei</taxon>
        <taxon>Anguilliformes</taxon>
        <taxon>Anguillidae</taxon>
        <taxon>Anguilla</taxon>
    </lineage>
</organism>
<name>A0A0E9T759_ANGAN</name>
<dbReference type="EMBL" id="GBXM01059101">
    <property type="protein sequence ID" value="JAH49476.1"/>
    <property type="molecule type" value="Transcribed_RNA"/>
</dbReference>
<reference evidence="1" key="2">
    <citation type="journal article" date="2015" name="Fish Shellfish Immunol.">
        <title>Early steps in the European eel (Anguilla anguilla)-Vibrio vulnificus interaction in the gills: Role of the RtxA13 toxin.</title>
        <authorList>
            <person name="Callol A."/>
            <person name="Pajuelo D."/>
            <person name="Ebbesson L."/>
            <person name="Teles M."/>
            <person name="MacKenzie S."/>
            <person name="Amaro C."/>
        </authorList>
    </citation>
    <scope>NUCLEOTIDE SEQUENCE</scope>
</reference>
<evidence type="ECO:0000313" key="1">
    <source>
        <dbReference type="EMBL" id="JAH49476.1"/>
    </source>
</evidence>
<sequence>MQSLHSLQKQIHVIIPNCCSLMTLRHPVIKGFLQNMTN</sequence>
<proteinExistence type="predicted"/>
<protein>
    <submittedName>
        <fullName evidence="1">Uncharacterized protein</fullName>
    </submittedName>
</protein>
<dbReference type="AlphaFoldDB" id="A0A0E9T759"/>